<organism evidence="2 3">
    <name type="scientific">Aldrovandia affinis</name>
    <dbReference type="NCBI Taxonomy" id="143900"/>
    <lineage>
        <taxon>Eukaryota</taxon>
        <taxon>Metazoa</taxon>
        <taxon>Chordata</taxon>
        <taxon>Craniata</taxon>
        <taxon>Vertebrata</taxon>
        <taxon>Euteleostomi</taxon>
        <taxon>Actinopterygii</taxon>
        <taxon>Neopterygii</taxon>
        <taxon>Teleostei</taxon>
        <taxon>Notacanthiformes</taxon>
        <taxon>Halosauridae</taxon>
        <taxon>Aldrovandia</taxon>
    </lineage>
</organism>
<dbReference type="InterPro" id="IPR032747">
    <property type="entry name" value="NUFIP2"/>
</dbReference>
<sequence>MEERPSDRAHEKHYHHGGERSPSRAKTSLKNDPSQCQHQETQTKKTGDGKINGSTTEREKTVGTAYPANGNGHRSQLDSNWKLKQSGKAHPTHSKVGIKGSHGYRIGMDSRNDRAPDLRAHEGKKEPVALPNGVVPLSSGFFTNGYPGKPAPDNDGSGSESGYATPKKRKPLRGTGKGVEPVIQPALETAASPKPEAHAPVPEQMEKPAAAKAETRPKQALVPAVTALPACEPQHKNSDGKAAAAGPFSKKHEDRPGKAKPNAKEKEDSWTLFKPPPVFPVDNSSAKIVPKISYASKVKENLNKAAQAGGEAVASLGPPQLPAPGRPSQVPMSAMKTITSSSFANGPLTGEGNGCPLSRPLFALASTVPPENVVLAADESASTNQKALGDIFQNQWGLSFINDPSAGPDGAGSGGVAPARRTPGKGKAAEVTFQGDSPVAPAPQAGGPEAVPPAKAYELEKRTSPQTPNSSVLKAGLPLALAPTATQVGQTLPSGPDGQKDAEAQSLGAIAFTSPKDPAVVEPRGAMPANGISSPRPRGSGLPKAQDHGCSWGSFDVKAAVNYHTNEMEYILNLQKQDPKRVVVYGETKDGPDQ</sequence>
<dbReference type="PANTHER" id="PTHR28333:SF2">
    <property type="entry name" value="FMR1-INTERACTING PROTEIN NUFIP2"/>
    <property type="match status" value="1"/>
</dbReference>
<feature type="region of interest" description="Disordered" evidence="1">
    <location>
        <begin position="514"/>
        <end position="549"/>
    </location>
</feature>
<feature type="compositionally biased region" description="Polar residues" evidence="1">
    <location>
        <begin position="24"/>
        <end position="40"/>
    </location>
</feature>
<dbReference type="Proteomes" id="UP001221898">
    <property type="component" value="Unassembled WGS sequence"/>
</dbReference>
<name>A0AAD7W4X6_9TELE</name>
<protein>
    <recommendedName>
        <fullName evidence="4">Nuclear fragile X mental retardation-interacting protein 2</fullName>
    </recommendedName>
</protein>
<feature type="region of interest" description="Disordered" evidence="1">
    <location>
        <begin position="141"/>
        <end position="277"/>
    </location>
</feature>
<reference evidence="2" key="1">
    <citation type="journal article" date="2023" name="Science">
        <title>Genome structures resolve the early diversification of teleost fishes.</title>
        <authorList>
            <person name="Parey E."/>
            <person name="Louis A."/>
            <person name="Montfort J."/>
            <person name="Bouchez O."/>
            <person name="Roques C."/>
            <person name="Iampietro C."/>
            <person name="Lluch J."/>
            <person name="Castinel A."/>
            <person name="Donnadieu C."/>
            <person name="Desvignes T."/>
            <person name="Floi Bucao C."/>
            <person name="Jouanno E."/>
            <person name="Wen M."/>
            <person name="Mejri S."/>
            <person name="Dirks R."/>
            <person name="Jansen H."/>
            <person name="Henkel C."/>
            <person name="Chen W.J."/>
            <person name="Zahm M."/>
            <person name="Cabau C."/>
            <person name="Klopp C."/>
            <person name="Thompson A.W."/>
            <person name="Robinson-Rechavi M."/>
            <person name="Braasch I."/>
            <person name="Lecointre G."/>
            <person name="Bobe J."/>
            <person name="Postlethwait J.H."/>
            <person name="Berthelot C."/>
            <person name="Roest Crollius H."/>
            <person name="Guiguen Y."/>
        </authorList>
    </citation>
    <scope>NUCLEOTIDE SEQUENCE</scope>
    <source>
        <strain evidence="2">NC1722</strain>
    </source>
</reference>
<dbReference type="GO" id="GO:0005654">
    <property type="term" value="C:nucleoplasm"/>
    <property type="evidence" value="ECO:0007669"/>
    <property type="project" value="TreeGrafter"/>
</dbReference>
<evidence type="ECO:0000256" key="1">
    <source>
        <dbReference type="SAM" id="MobiDB-lite"/>
    </source>
</evidence>
<accession>A0AAD7W4X6</accession>
<feature type="compositionally biased region" description="Basic and acidic residues" evidence="1">
    <location>
        <begin position="1"/>
        <end position="22"/>
    </location>
</feature>
<comment type="caution">
    <text evidence="2">The sequence shown here is derived from an EMBL/GenBank/DDBJ whole genome shotgun (WGS) entry which is preliminary data.</text>
</comment>
<dbReference type="EMBL" id="JAINUG010000283">
    <property type="protein sequence ID" value="KAJ8383907.1"/>
    <property type="molecule type" value="Genomic_DNA"/>
</dbReference>
<feature type="region of interest" description="Disordered" evidence="1">
    <location>
        <begin position="402"/>
        <end position="454"/>
    </location>
</feature>
<dbReference type="GO" id="GO:0010494">
    <property type="term" value="C:cytoplasmic stress granule"/>
    <property type="evidence" value="ECO:0007669"/>
    <property type="project" value="TreeGrafter"/>
</dbReference>
<feature type="compositionally biased region" description="Basic and acidic residues" evidence="1">
    <location>
        <begin position="108"/>
        <end position="117"/>
    </location>
</feature>
<dbReference type="PANTHER" id="PTHR28333">
    <property type="entry name" value="NUCLEAR FRAGILE X MENTAL RETARDATION-INTERACTING PROTEIN 2"/>
    <property type="match status" value="1"/>
</dbReference>
<evidence type="ECO:0000313" key="3">
    <source>
        <dbReference type="Proteomes" id="UP001221898"/>
    </source>
</evidence>
<keyword evidence="3" id="KW-1185">Reference proteome</keyword>
<evidence type="ECO:0008006" key="4">
    <source>
        <dbReference type="Google" id="ProtNLM"/>
    </source>
</evidence>
<evidence type="ECO:0000313" key="2">
    <source>
        <dbReference type="EMBL" id="KAJ8383907.1"/>
    </source>
</evidence>
<dbReference type="Pfam" id="PF15293">
    <property type="entry name" value="NUFIP2"/>
    <property type="match status" value="2"/>
</dbReference>
<gene>
    <name evidence="2" type="ORF">AAFF_G00213700</name>
</gene>
<feature type="region of interest" description="Disordered" evidence="1">
    <location>
        <begin position="1"/>
        <end position="117"/>
    </location>
</feature>
<feature type="compositionally biased region" description="Polar residues" evidence="1">
    <location>
        <begin position="72"/>
        <end position="83"/>
    </location>
</feature>
<dbReference type="GO" id="GO:0003723">
    <property type="term" value="F:RNA binding"/>
    <property type="evidence" value="ECO:0007669"/>
    <property type="project" value="InterPro"/>
</dbReference>
<dbReference type="AlphaFoldDB" id="A0AAD7W4X6"/>
<proteinExistence type="predicted"/>
<feature type="compositionally biased region" description="Basic and acidic residues" evidence="1">
    <location>
        <begin position="250"/>
        <end position="269"/>
    </location>
</feature>